<dbReference type="InterPro" id="IPR002938">
    <property type="entry name" value="FAD-bd"/>
</dbReference>
<evidence type="ECO:0000313" key="9">
    <source>
        <dbReference type="Proteomes" id="UP000076727"/>
    </source>
</evidence>
<evidence type="ECO:0000259" key="7">
    <source>
        <dbReference type="Pfam" id="PF01494"/>
    </source>
</evidence>
<evidence type="ECO:0000256" key="4">
    <source>
        <dbReference type="ARBA" id="ARBA00022827"/>
    </source>
</evidence>
<keyword evidence="3" id="KW-0285">Flavoprotein</keyword>
<name>A0A165M7S1_9APHY</name>
<sequence>MATTRLPVLVVGAGPTGLVLGLTLLQNGIQVRIIDKDPIRHPGHRGSGLQPRTLEIFRFLGVLDDVLSRALSMPLRCEYKLPGGIEMLSVSEVAPTEVPTPSIPYANVMLLGQYNTEAILRSHIERLGGTVEYGTELRRFENYSDRVEATLVRRDGESEETETVACHYLVGADGAKGVVRKQLGLSFLGETRTEGDVLLGLVEIQGLGTEYWHQWGDFTSSGVLLMPTEKPSYFSFILVGGGSYTDNPIPEKEALRQILRQRTDRSDLVFGEFEAVSAYRPNIRMVSKFSGGRVFVAGDAAHVHSPAGGQGLNTSVQDAFNLAWKLMLVVKGLASPSLLTTYGEERLPVIDAMLRRSTVLYDAMRNSEESAWKRGGDLRQLGVNYRWSSIVVDERTPKAEGPESVNPYGSGNDGTLRAGDRAPDASGLVPAHGSEANGPTSLFGMFRPTYHTVLLFGLPAQQVEYILIAAKKNPTGLVKTVVIHPKGTSGPKAVGQPDLTIVDGGGHAFAAYQVSPEKPTVVAVRPDGVVGAIVYGLGGFERYFRGIYSAIGDAL</sequence>
<accession>A0A165M7S1</accession>
<evidence type="ECO:0000256" key="3">
    <source>
        <dbReference type="ARBA" id="ARBA00022630"/>
    </source>
</evidence>
<dbReference type="PANTHER" id="PTHR43004:SF19">
    <property type="entry name" value="BINDING MONOOXYGENASE, PUTATIVE (JCVI)-RELATED"/>
    <property type="match status" value="1"/>
</dbReference>
<feature type="domain" description="FAD-binding" evidence="7">
    <location>
        <begin position="6"/>
        <end position="357"/>
    </location>
</feature>
<dbReference type="PANTHER" id="PTHR43004">
    <property type="entry name" value="TRK SYSTEM POTASSIUM UPTAKE PROTEIN"/>
    <property type="match status" value="1"/>
</dbReference>
<comment type="cofactor">
    <cofactor evidence="1">
        <name>FAD</name>
        <dbReference type="ChEBI" id="CHEBI:57692"/>
    </cofactor>
</comment>
<feature type="region of interest" description="Disordered" evidence="6">
    <location>
        <begin position="396"/>
        <end position="433"/>
    </location>
</feature>
<dbReference type="GO" id="GO:0071949">
    <property type="term" value="F:FAD binding"/>
    <property type="evidence" value="ECO:0007669"/>
    <property type="project" value="InterPro"/>
</dbReference>
<keyword evidence="9" id="KW-1185">Reference proteome</keyword>
<dbReference type="PRINTS" id="PR00420">
    <property type="entry name" value="RNGMNOXGNASE"/>
</dbReference>
<organism evidence="8 9">
    <name type="scientific">Daedalea quercina L-15889</name>
    <dbReference type="NCBI Taxonomy" id="1314783"/>
    <lineage>
        <taxon>Eukaryota</taxon>
        <taxon>Fungi</taxon>
        <taxon>Dikarya</taxon>
        <taxon>Basidiomycota</taxon>
        <taxon>Agaricomycotina</taxon>
        <taxon>Agaricomycetes</taxon>
        <taxon>Polyporales</taxon>
        <taxon>Fomitopsis</taxon>
    </lineage>
</organism>
<protein>
    <submittedName>
        <fullName evidence="8">Monooxygenase</fullName>
    </submittedName>
</protein>
<dbReference type="InterPro" id="IPR036249">
    <property type="entry name" value="Thioredoxin-like_sf"/>
</dbReference>
<dbReference type="SUPFAM" id="SSF51905">
    <property type="entry name" value="FAD/NAD(P)-binding domain"/>
    <property type="match status" value="1"/>
</dbReference>
<dbReference type="AlphaFoldDB" id="A0A165M7S1"/>
<keyword evidence="8" id="KW-0503">Monooxygenase</keyword>
<evidence type="ECO:0000256" key="1">
    <source>
        <dbReference type="ARBA" id="ARBA00001974"/>
    </source>
</evidence>
<comment type="similarity">
    <text evidence="2">Belongs to the PheA/TfdB FAD monooxygenase family.</text>
</comment>
<dbReference type="Pfam" id="PF01494">
    <property type="entry name" value="FAD_binding_3"/>
    <property type="match status" value="1"/>
</dbReference>
<evidence type="ECO:0000256" key="6">
    <source>
        <dbReference type="SAM" id="MobiDB-lite"/>
    </source>
</evidence>
<dbReference type="Proteomes" id="UP000076727">
    <property type="component" value="Unassembled WGS sequence"/>
</dbReference>
<evidence type="ECO:0000256" key="5">
    <source>
        <dbReference type="ARBA" id="ARBA00023002"/>
    </source>
</evidence>
<dbReference type="EMBL" id="KV429107">
    <property type="protein sequence ID" value="KZT65328.1"/>
    <property type="molecule type" value="Genomic_DNA"/>
</dbReference>
<gene>
    <name evidence="8" type="ORF">DAEQUDRAFT_731487</name>
</gene>
<dbReference type="InterPro" id="IPR050641">
    <property type="entry name" value="RIFMO-like"/>
</dbReference>
<dbReference type="STRING" id="1314783.A0A165M7S1"/>
<evidence type="ECO:0000313" key="8">
    <source>
        <dbReference type="EMBL" id="KZT65328.1"/>
    </source>
</evidence>
<dbReference type="SUPFAM" id="SSF52833">
    <property type="entry name" value="Thioredoxin-like"/>
    <property type="match status" value="1"/>
</dbReference>
<dbReference type="InterPro" id="IPR038220">
    <property type="entry name" value="PHOX_C_sf"/>
</dbReference>
<reference evidence="8 9" key="1">
    <citation type="journal article" date="2016" name="Mol. Biol. Evol.">
        <title>Comparative Genomics of Early-Diverging Mushroom-Forming Fungi Provides Insights into the Origins of Lignocellulose Decay Capabilities.</title>
        <authorList>
            <person name="Nagy L.G."/>
            <person name="Riley R."/>
            <person name="Tritt A."/>
            <person name="Adam C."/>
            <person name="Daum C."/>
            <person name="Floudas D."/>
            <person name="Sun H."/>
            <person name="Yadav J.S."/>
            <person name="Pangilinan J."/>
            <person name="Larsson K.H."/>
            <person name="Matsuura K."/>
            <person name="Barry K."/>
            <person name="Labutti K."/>
            <person name="Kuo R."/>
            <person name="Ohm R.A."/>
            <person name="Bhattacharya S.S."/>
            <person name="Shirouzu T."/>
            <person name="Yoshinaga Y."/>
            <person name="Martin F.M."/>
            <person name="Grigoriev I.V."/>
            <person name="Hibbett D.S."/>
        </authorList>
    </citation>
    <scope>NUCLEOTIDE SEQUENCE [LARGE SCALE GENOMIC DNA]</scope>
    <source>
        <strain evidence="8 9">L-15889</strain>
    </source>
</reference>
<dbReference type="OrthoDB" id="2690153at2759"/>
<keyword evidence="5" id="KW-0560">Oxidoreductase</keyword>
<keyword evidence="4" id="KW-0274">FAD</keyword>
<dbReference type="InterPro" id="IPR036188">
    <property type="entry name" value="FAD/NAD-bd_sf"/>
</dbReference>
<dbReference type="GO" id="GO:0016709">
    <property type="term" value="F:oxidoreductase activity, acting on paired donors, with incorporation or reduction of molecular oxygen, NAD(P)H as one donor, and incorporation of one atom of oxygen"/>
    <property type="evidence" value="ECO:0007669"/>
    <property type="project" value="UniProtKB-ARBA"/>
</dbReference>
<proteinExistence type="inferred from homology"/>
<dbReference type="Gene3D" id="3.30.70.2450">
    <property type="match status" value="1"/>
</dbReference>
<evidence type="ECO:0000256" key="2">
    <source>
        <dbReference type="ARBA" id="ARBA00007801"/>
    </source>
</evidence>
<dbReference type="Gene3D" id="3.40.30.20">
    <property type="match status" value="1"/>
</dbReference>
<dbReference type="Gene3D" id="3.50.50.60">
    <property type="entry name" value="FAD/NAD(P)-binding domain"/>
    <property type="match status" value="1"/>
</dbReference>